<dbReference type="EMBL" id="ODYU01005242">
    <property type="protein sequence ID" value="SOQ45909.1"/>
    <property type="molecule type" value="Genomic_DNA"/>
</dbReference>
<evidence type="ECO:0000313" key="2">
    <source>
        <dbReference type="EMBL" id="SOQ45909.1"/>
    </source>
</evidence>
<dbReference type="AlphaFoldDB" id="A0A2H1VYJ3"/>
<gene>
    <name evidence="2" type="ORF">SFRICE_030162</name>
</gene>
<organism evidence="2">
    <name type="scientific">Spodoptera frugiperda</name>
    <name type="common">Fall armyworm</name>
    <dbReference type="NCBI Taxonomy" id="7108"/>
    <lineage>
        <taxon>Eukaryota</taxon>
        <taxon>Metazoa</taxon>
        <taxon>Ecdysozoa</taxon>
        <taxon>Arthropoda</taxon>
        <taxon>Hexapoda</taxon>
        <taxon>Insecta</taxon>
        <taxon>Pterygota</taxon>
        <taxon>Neoptera</taxon>
        <taxon>Endopterygota</taxon>
        <taxon>Lepidoptera</taxon>
        <taxon>Glossata</taxon>
        <taxon>Ditrysia</taxon>
        <taxon>Noctuoidea</taxon>
        <taxon>Noctuidae</taxon>
        <taxon>Amphipyrinae</taxon>
        <taxon>Spodoptera</taxon>
    </lineage>
</organism>
<reference evidence="2" key="1">
    <citation type="submission" date="2016-07" db="EMBL/GenBank/DDBJ databases">
        <authorList>
            <person name="Bretaudeau A."/>
        </authorList>
    </citation>
    <scope>NUCLEOTIDE SEQUENCE</scope>
    <source>
        <strain evidence="2">Rice</strain>
        <tissue evidence="2">Whole body</tissue>
    </source>
</reference>
<feature type="region of interest" description="Disordered" evidence="1">
    <location>
        <begin position="54"/>
        <end position="73"/>
    </location>
</feature>
<proteinExistence type="predicted"/>
<protein>
    <submittedName>
        <fullName evidence="2">SFRICE_030162</fullName>
    </submittedName>
</protein>
<accession>A0A2H1VYJ3</accession>
<evidence type="ECO:0000256" key="1">
    <source>
        <dbReference type="SAM" id="MobiDB-lite"/>
    </source>
</evidence>
<name>A0A2H1VYJ3_SPOFR</name>
<sequence>MSTTHSNIGGEFVLTSPALGGARGSCRILLLKEGKQPPRAANVAGPAANVAVGRSLPGAVNPRGQPGSRPQAVEEHRGGFSRASVNPLDIPQFRVGTTLLGPSVVGSLGLILAGQQAMVAGDGQAITEARSVSRRLERIYTDIFQMEASRITIKLW</sequence>